<dbReference type="PANTHER" id="PTHR21047">
    <property type="entry name" value="DTDP-6-DEOXY-D-GLUCOSE-3,5 EPIMERASE"/>
    <property type="match status" value="1"/>
</dbReference>
<dbReference type="AlphaFoldDB" id="A0AAW9RIA6"/>
<dbReference type="GO" id="GO:0005829">
    <property type="term" value="C:cytosol"/>
    <property type="evidence" value="ECO:0007669"/>
    <property type="project" value="TreeGrafter"/>
</dbReference>
<dbReference type="Proteomes" id="UP001359886">
    <property type="component" value="Unassembled WGS sequence"/>
</dbReference>
<evidence type="ECO:0000256" key="2">
    <source>
        <dbReference type="ARBA" id="ARBA00001997"/>
    </source>
</evidence>
<dbReference type="SUPFAM" id="SSF51182">
    <property type="entry name" value="RmlC-like cupins"/>
    <property type="match status" value="1"/>
</dbReference>
<dbReference type="Gene3D" id="2.60.120.10">
    <property type="entry name" value="Jelly Rolls"/>
    <property type="match status" value="1"/>
</dbReference>
<feature type="site" description="Participates in a stacking interaction with the thymidine ring of dTDP-4-oxo-6-deoxyglucose" evidence="8">
    <location>
        <position position="171"/>
    </location>
</feature>
<dbReference type="PANTHER" id="PTHR21047:SF2">
    <property type="entry name" value="THYMIDINE DIPHOSPHO-4-KETO-RHAMNOSE 3,5-EPIMERASE"/>
    <property type="match status" value="1"/>
</dbReference>
<proteinExistence type="predicted"/>
<evidence type="ECO:0000256" key="5">
    <source>
        <dbReference type="ARBA" id="ARBA00029758"/>
    </source>
</evidence>
<evidence type="ECO:0000256" key="6">
    <source>
        <dbReference type="ARBA" id="ARBA00031424"/>
    </source>
</evidence>
<dbReference type="InterPro" id="IPR014710">
    <property type="entry name" value="RmlC-like_jellyroll"/>
</dbReference>
<reference evidence="9 10" key="1">
    <citation type="submission" date="2024-02" db="EMBL/GenBank/DDBJ databases">
        <title>A novel Wenzhouxiangellaceae bacterium, isolated from coastal sediments.</title>
        <authorList>
            <person name="Du Z.-J."/>
            <person name="Ye Y.-Q."/>
            <person name="Zhang X.-Y."/>
        </authorList>
    </citation>
    <scope>NUCLEOTIDE SEQUENCE [LARGE SCALE GENOMIC DNA]</scope>
    <source>
        <strain evidence="9 10">CH-27</strain>
    </source>
</reference>
<keyword evidence="10" id="KW-1185">Reference proteome</keyword>
<evidence type="ECO:0000313" key="9">
    <source>
        <dbReference type="EMBL" id="MEJ8568100.1"/>
    </source>
</evidence>
<organism evidence="9 10">
    <name type="scientific">Elongatibacter sediminis</name>
    <dbReference type="NCBI Taxonomy" id="3119006"/>
    <lineage>
        <taxon>Bacteria</taxon>
        <taxon>Pseudomonadati</taxon>
        <taxon>Pseudomonadota</taxon>
        <taxon>Gammaproteobacteria</taxon>
        <taxon>Chromatiales</taxon>
        <taxon>Wenzhouxiangellaceae</taxon>
        <taxon>Elongatibacter</taxon>
    </lineage>
</organism>
<evidence type="ECO:0000256" key="4">
    <source>
        <dbReference type="ARBA" id="ARBA00019595"/>
    </source>
</evidence>
<dbReference type="GO" id="GO:0008830">
    <property type="term" value="F:dTDP-4-dehydrorhamnose 3,5-epimerase activity"/>
    <property type="evidence" value="ECO:0007669"/>
    <property type="project" value="UniProtKB-EC"/>
</dbReference>
<gene>
    <name evidence="9" type="ORF">V3330_10725</name>
</gene>
<protein>
    <recommendedName>
        <fullName evidence="4">dTDP-4-dehydrorhamnose 3,5-epimerase</fullName>
        <ecNumber evidence="3">5.1.3.13</ecNumber>
    </recommendedName>
    <alternativeName>
        <fullName evidence="6">Thymidine diphospho-4-keto-rhamnose 3,5-epimerase</fullName>
    </alternativeName>
    <alternativeName>
        <fullName evidence="5">dTDP-4-keto-6-deoxyglucose 3,5-epimerase</fullName>
    </alternativeName>
    <alternativeName>
        <fullName evidence="7">dTDP-6-deoxy-D-xylo-4-hexulose 3,5-epimerase</fullName>
    </alternativeName>
</protein>
<dbReference type="InterPro" id="IPR000888">
    <property type="entry name" value="RmlC-like"/>
</dbReference>
<dbReference type="RefSeq" id="WP_354695422.1">
    <property type="nucleotide sequence ID" value="NZ_JAZHOG010000006.1"/>
</dbReference>
<dbReference type="EC" id="5.1.3.13" evidence="3"/>
<evidence type="ECO:0000256" key="8">
    <source>
        <dbReference type="PIRSR" id="PIRSR600888-3"/>
    </source>
</evidence>
<evidence type="ECO:0000256" key="1">
    <source>
        <dbReference type="ARBA" id="ARBA00001298"/>
    </source>
</evidence>
<comment type="function">
    <text evidence="2">Catalyzes the epimerization of the C3' and C5'positions of dTDP-6-deoxy-D-xylo-4-hexulose, forming dTDP-6-deoxy-L-lyxo-4-hexulose.</text>
</comment>
<dbReference type="InterPro" id="IPR011051">
    <property type="entry name" value="RmlC_Cupin_sf"/>
</dbReference>
<evidence type="ECO:0000256" key="7">
    <source>
        <dbReference type="ARBA" id="ARBA00033311"/>
    </source>
</evidence>
<evidence type="ECO:0000256" key="3">
    <source>
        <dbReference type="ARBA" id="ARBA00012098"/>
    </source>
</evidence>
<sequence length="196" mass="21917">MTADKPNPPRDTLPDTRSARGAIKGYDLLVAKHSAVDASGQLNLKPIEGVKIRPVRPVPHEDGVVAEVARTVWPEVDLEIVQVHITTTQPGRIRAWGLHEQSTDRLFVVKGLVSIVIFDGRRDSPTFAQVNEIRLSERNPALVVIPPCLYHGWKNIGTDEAFMINMPSSLYDHDTPDALDLPYDHPRAAEVVPWRW</sequence>
<comment type="caution">
    <text evidence="9">The sequence shown here is derived from an EMBL/GenBank/DDBJ whole genome shotgun (WGS) entry which is preliminary data.</text>
</comment>
<name>A0AAW9RIA6_9GAMM</name>
<evidence type="ECO:0000313" key="10">
    <source>
        <dbReference type="Proteomes" id="UP001359886"/>
    </source>
</evidence>
<accession>A0AAW9RIA6</accession>
<comment type="catalytic activity">
    <reaction evidence="1">
        <text>dTDP-4-dehydro-6-deoxy-alpha-D-glucose = dTDP-4-dehydro-beta-L-rhamnose</text>
        <dbReference type="Rhea" id="RHEA:16969"/>
        <dbReference type="ChEBI" id="CHEBI:57649"/>
        <dbReference type="ChEBI" id="CHEBI:62830"/>
        <dbReference type="EC" id="5.1.3.13"/>
    </reaction>
</comment>
<dbReference type="EMBL" id="JAZHOG010000006">
    <property type="protein sequence ID" value="MEJ8568100.1"/>
    <property type="molecule type" value="Genomic_DNA"/>
</dbReference>
<dbReference type="Pfam" id="PF00908">
    <property type="entry name" value="dTDP_sugar_isom"/>
    <property type="match status" value="1"/>
</dbReference>
<dbReference type="GO" id="GO:0000271">
    <property type="term" value="P:polysaccharide biosynthetic process"/>
    <property type="evidence" value="ECO:0007669"/>
    <property type="project" value="TreeGrafter"/>
</dbReference>